<feature type="compositionally biased region" description="Polar residues" evidence="1">
    <location>
        <begin position="23"/>
        <end position="35"/>
    </location>
</feature>
<sequence length="229" mass="25217">MALTAKSKSSEHSSSSSEHKSSNGSKRTQTSVGPKTNLISKLRSLAAIHCKWIKDIGCARLEMTGEHRFTHFCLGSVDTRSKQVDTSPRFQKGRSTLAQGRSTLVPDSRRPSCQTGTAGRHTPDESQNREFLCTRGCLRFRGFDLGFHAHAPQSTLWTYGAINTHVPCTPKEKESPYTSRRSLLAAKGGFPDLSLSPKATSHPFKRKDKGIKGNPWREGCCARQGSRSN</sequence>
<evidence type="ECO:0000313" key="2">
    <source>
        <dbReference type="EMBL" id="MQL74911.1"/>
    </source>
</evidence>
<proteinExistence type="predicted"/>
<organism evidence="2 3">
    <name type="scientific">Colocasia esculenta</name>
    <name type="common">Wild taro</name>
    <name type="synonym">Arum esculentum</name>
    <dbReference type="NCBI Taxonomy" id="4460"/>
    <lineage>
        <taxon>Eukaryota</taxon>
        <taxon>Viridiplantae</taxon>
        <taxon>Streptophyta</taxon>
        <taxon>Embryophyta</taxon>
        <taxon>Tracheophyta</taxon>
        <taxon>Spermatophyta</taxon>
        <taxon>Magnoliopsida</taxon>
        <taxon>Liliopsida</taxon>
        <taxon>Araceae</taxon>
        <taxon>Aroideae</taxon>
        <taxon>Colocasieae</taxon>
        <taxon>Colocasia</taxon>
    </lineage>
</organism>
<gene>
    <name evidence="2" type="ORF">Taro_007280</name>
</gene>
<protein>
    <submittedName>
        <fullName evidence="2">Uncharacterized protein</fullName>
    </submittedName>
</protein>
<feature type="region of interest" description="Disordered" evidence="1">
    <location>
        <begin position="83"/>
        <end position="125"/>
    </location>
</feature>
<keyword evidence="3" id="KW-1185">Reference proteome</keyword>
<name>A0A843TUM7_COLES</name>
<feature type="compositionally biased region" description="Polar residues" evidence="1">
    <location>
        <begin position="84"/>
        <end position="102"/>
    </location>
</feature>
<feature type="region of interest" description="Disordered" evidence="1">
    <location>
        <begin position="1"/>
        <end position="35"/>
    </location>
</feature>
<evidence type="ECO:0000256" key="1">
    <source>
        <dbReference type="SAM" id="MobiDB-lite"/>
    </source>
</evidence>
<dbReference type="AlphaFoldDB" id="A0A843TUM7"/>
<feature type="region of interest" description="Disordered" evidence="1">
    <location>
        <begin position="188"/>
        <end position="229"/>
    </location>
</feature>
<reference evidence="2" key="1">
    <citation type="submission" date="2017-07" db="EMBL/GenBank/DDBJ databases">
        <title>Taro Niue Genome Assembly and Annotation.</title>
        <authorList>
            <person name="Atibalentja N."/>
            <person name="Keating K."/>
            <person name="Fields C.J."/>
        </authorList>
    </citation>
    <scope>NUCLEOTIDE SEQUENCE</scope>
    <source>
        <strain evidence="2">Niue_2</strain>
        <tissue evidence="2">Leaf</tissue>
    </source>
</reference>
<evidence type="ECO:0000313" key="3">
    <source>
        <dbReference type="Proteomes" id="UP000652761"/>
    </source>
</evidence>
<dbReference type="EMBL" id="NMUH01000227">
    <property type="protein sequence ID" value="MQL74911.1"/>
    <property type="molecule type" value="Genomic_DNA"/>
</dbReference>
<accession>A0A843TUM7</accession>
<comment type="caution">
    <text evidence="2">The sequence shown here is derived from an EMBL/GenBank/DDBJ whole genome shotgun (WGS) entry which is preliminary data.</text>
</comment>
<dbReference type="Proteomes" id="UP000652761">
    <property type="component" value="Unassembled WGS sequence"/>
</dbReference>